<sequence length="387" mass="43603">MQEQETTLADKVLDYISNRLSDKLELNDKEVEKARAVADQDQLEQLQAMRNKLIKPENWLTDASKRAKQISRATHAAKYTHSDTRSSGVLFSEESAKLQKNNYLTSASVSGLEVDFVGNAAVFYVAILLKLEANGVMLLDEIAKGQSPTLEALSQTDEQYQEWLEGFKAALQDKQVQSGQLTKQVYFPLGNSNYHLISPLYASSLAHQLHQKITSAFFSDETKRARKAREKGLYDPQTLVFFPNLAVQAFGGTKPQNISQLNTQRYGKGYLLSCQPPSWTAQDFLPRKGQEAFWKELTHRTWSLTKRLQKHLAISFQRSSTLAIRQKREQLVDDLIDQLLQLAAEIQSKKKNAGWSLDSDLPFAEQLYNGPSKSDRGLSLAKSSEVA</sequence>
<protein>
    <submittedName>
        <fullName evidence="2">CRISPR-associated protein, Csy1 family</fullName>
    </submittedName>
</protein>
<dbReference type="AlphaFoldDB" id="E6W307"/>
<dbReference type="InParanoid" id="E6W307"/>
<dbReference type="STRING" id="653733.Selin_0928"/>
<dbReference type="InterPro" id="IPR013397">
    <property type="entry name" value="CRISPR-assoc_prot_Csy1"/>
</dbReference>
<reference evidence="2 3" key="1">
    <citation type="submission" date="2010-12" db="EMBL/GenBank/DDBJ databases">
        <title>Complete sequence of Desulfurispirillum indicum S5.</title>
        <authorList>
            <consortium name="US DOE Joint Genome Institute"/>
            <person name="Lucas S."/>
            <person name="Copeland A."/>
            <person name="Lapidus A."/>
            <person name="Cheng J.-F."/>
            <person name="Goodwin L."/>
            <person name="Pitluck S."/>
            <person name="Chertkov O."/>
            <person name="Held B."/>
            <person name="Detter J.C."/>
            <person name="Han C."/>
            <person name="Tapia R."/>
            <person name="Land M."/>
            <person name="Hauser L."/>
            <person name="Kyrpides N."/>
            <person name="Ivanova N."/>
            <person name="Mikhailova N."/>
            <person name="Haggblom M."/>
            <person name="Rauschenbach I."/>
            <person name="Bini E."/>
            <person name="Woyke T."/>
        </authorList>
    </citation>
    <scope>NUCLEOTIDE SEQUENCE [LARGE SCALE GENOMIC DNA]</scope>
    <source>
        <strain evidence="3">ATCC BAA-1389 / DSM 22839 / S5</strain>
    </source>
</reference>
<name>E6W307_DESIS</name>
<dbReference type="KEGG" id="din:Selin_0928"/>
<evidence type="ECO:0000256" key="1">
    <source>
        <dbReference type="SAM" id="MobiDB-lite"/>
    </source>
</evidence>
<dbReference type="eggNOG" id="ENOG502Z8VU">
    <property type="taxonomic scope" value="Bacteria"/>
</dbReference>
<organism evidence="2 3">
    <name type="scientific">Desulfurispirillum indicum (strain ATCC BAA-1389 / DSM 22839 / S5)</name>
    <dbReference type="NCBI Taxonomy" id="653733"/>
    <lineage>
        <taxon>Bacteria</taxon>
        <taxon>Pseudomonadati</taxon>
        <taxon>Chrysiogenota</taxon>
        <taxon>Chrysiogenia</taxon>
        <taxon>Chrysiogenales</taxon>
        <taxon>Chrysiogenaceae</taxon>
        <taxon>Desulfurispirillum</taxon>
    </lineage>
</organism>
<accession>E6W307</accession>
<dbReference type="NCBIfam" id="TIGR02564">
    <property type="entry name" value="cas_Csy1"/>
    <property type="match status" value="1"/>
</dbReference>
<proteinExistence type="predicted"/>
<dbReference type="EMBL" id="CP002432">
    <property type="protein sequence ID" value="ADU65668.1"/>
    <property type="molecule type" value="Genomic_DNA"/>
</dbReference>
<evidence type="ECO:0000313" key="2">
    <source>
        <dbReference type="EMBL" id="ADU65668.1"/>
    </source>
</evidence>
<dbReference type="HOGENOM" id="CLU_038921_0_0_0"/>
<dbReference type="Pfam" id="PF09611">
    <property type="entry name" value="Cas_Csy1"/>
    <property type="match status" value="1"/>
</dbReference>
<gene>
    <name evidence="2" type="ordered locus">Selin_0928</name>
</gene>
<dbReference type="RefSeq" id="WP_013505553.1">
    <property type="nucleotide sequence ID" value="NC_014836.1"/>
</dbReference>
<feature type="region of interest" description="Disordered" evidence="1">
    <location>
        <begin position="368"/>
        <end position="387"/>
    </location>
</feature>
<keyword evidence="3" id="KW-1185">Reference proteome</keyword>
<evidence type="ECO:0000313" key="3">
    <source>
        <dbReference type="Proteomes" id="UP000002572"/>
    </source>
</evidence>
<dbReference type="Proteomes" id="UP000002572">
    <property type="component" value="Chromosome"/>
</dbReference>
<dbReference type="OrthoDB" id="9815616at2"/>